<feature type="region of interest" description="Disordered" evidence="6">
    <location>
        <begin position="321"/>
        <end position="341"/>
    </location>
</feature>
<dbReference type="InterPro" id="IPR003439">
    <property type="entry name" value="ABC_transporter-like_ATP-bd"/>
</dbReference>
<dbReference type="GO" id="GO:0005524">
    <property type="term" value="F:ATP binding"/>
    <property type="evidence" value="ECO:0007669"/>
    <property type="project" value="UniProtKB-KW"/>
</dbReference>
<reference evidence="8 9" key="1">
    <citation type="submission" date="2018-09" db="EMBL/GenBank/DDBJ databases">
        <authorList>
            <person name="Grouzdev D.S."/>
            <person name="Krutkina M.S."/>
        </authorList>
    </citation>
    <scope>NUCLEOTIDE SEQUENCE [LARGE SCALE GENOMIC DNA]</scope>
    <source>
        <strain evidence="8 9">RmlP001</strain>
    </source>
</reference>
<dbReference type="OrthoDB" id="9802264at2"/>
<organism evidence="8 9">
    <name type="scientific">Lichenibacterium ramalinae</name>
    <dbReference type="NCBI Taxonomy" id="2316527"/>
    <lineage>
        <taxon>Bacteria</taxon>
        <taxon>Pseudomonadati</taxon>
        <taxon>Pseudomonadota</taxon>
        <taxon>Alphaproteobacteria</taxon>
        <taxon>Hyphomicrobiales</taxon>
        <taxon>Lichenihabitantaceae</taxon>
        <taxon>Lichenibacterium</taxon>
    </lineage>
</organism>
<dbReference type="AlphaFoldDB" id="A0A4Q2R919"/>
<name>A0A4Q2R919_9HYPH</name>
<dbReference type="GO" id="GO:0015833">
    <property type="term" value="P:peptide transport"/>
    <property type="evidence" value="ECO:0007669"/>
    <property type="project" value="InterPro"/>
</dbReference>
<dbReference type="GO" id="GO:0005886">
    <property type="term" value="C:plasma membrane"/>
    <property type="evidence" value="ECO:0007669"/>
    <property type="project" value="UniProtKB-SubCell"/>
</dbReference>
<dbReference type="PROSITE" id="PS50893">
    <property type="entry name" value="ABC_TRANSPORTER_2"/>
    <property type="match status" value="2"/>
</dbReference>
<dbReference type="InterPro" id="IPR013563">
    <property type="entry name" value="Oligopep_ABC_C"/>
</dbReference>
<proteinExistence type="inferred from homology"/>
<dbReference type="Gene3D" id="3.40.50.300">
    <property type="entry name" value="P-loop containing nucleotide triphosphate hydrolases"/>
    <property type="match status" value="2"/>
</dbReference>
<dbReference type="InterPro" id="IPR003593">
    <property type="entry name" value="AAA+_ATPase"/>
</dbReference>
<dbReference type="EMBL" id="QYBC01000016">
    <property type="protein sequence ID" value="RYB03086.1"/>
    <property type="molecule type" value="Genomic_DNA"/>
</dbReference>
<dbReference type="PROSITE" id="PS00211">
    <property type="entry name" value="ABC_TRANSPORTER_1"/>
    <property type="match status" value="2"/>
</dbReference>
<feature type="domain" description="ABC transporter" evidence="7">
    <location>
        <begin position="4"/>
        <end position="252"/>
    </location>
</feature>
<sequence>MTLLEARDLVVRLPVEDGVVHATQGVSFSVAAGEVFGIAGESGSGKSVLTQALTGLIRGAQVSGSVTFQGRNLLRLAARDLCGLRGSQIGMIFQDPLSSLHPFHTIGRQIAEVIHVHERVGGAEARRRVVAMLDRVGIADPDKRFDDYPHQFSGGMRQRVMIAMALVLNPPLVIADEPTTALDVTVQAQIISLLDEMRRERGTAIVLITHDLGLLSRIADRVMILYAGQRVEIAPSRSLFAQPAHPYTAALLRSSPGHHSPGGEIAPIPGRPPSLLVPSRACVFAPRCTEAMPICVARKPPLRLFDDGARALCWLEDGARAPAPRTPAGAPPPRPSRGGEAPILEAEGVRLSYPTGRLLGGRGRHEVLRGIDLALWRGETLGLVGESGSGKSTLAQVLAGLVPTTGGHVTFEGKRLDGLDSRGWTALRRQVQVVFQDPFGSLNPRRRVGAIIGDPFRIHGLAKGQARKAEVRGLMEMVGLDPEHYNRFPSEFSGGQRQRIGIARALALKPSLVILDEPVSALDVSIQAQILNLLRSLQRDLGLTYLFISHDLAVVRHVCDRIAVMRAGEIVELADTEDIHARPGHLYTRMLLGASHTAPIPAAVHTRRLVETTNEVAT</sequence>
<dbReference type="RefSeq" id="WP_129220723.1">
    <property type="nucleotide sequence ID" value="NZ_QYBC01000016.1"/>
</dbReference>
<evidence type="ECO:0000256" key="6">
    <source>
        <dbReference type="SAM" id="MobiDB-lite"/>
    </source>
</evidence>
<dbReference type="CDD" id="cd03257">
    <property type="entry name" value="ABC_NikE_OppD_transporters"/>
    <property type="match status" value="2"/>
</dbReference>
<evidence type="ECO:0000256" key="4">
    <source>
        <dbReference type="ARBA" id="ARBA00022741"/>
    </source>
</evidence>
<dbReference type="InterPro" id="IPR027417">
    <property type="entry name" value="P-loop_NTPase"/>
</dbReference>
<reference evidence="8 9" key="2">
    <citation type="submission" date="2019-02" db="EMBL/GenBank/DDBJ databases">
        <title>'Lichenibacterium ramalinii' gen. nov. sp. nov., 'Lichenibacterium minor' gen. nov. sp. nov.</title>
        <authorList>
            <person name="Pankratov T."/>
        </authorList>
    </citation>
    <scope>NUCLEOTIDE SEQUENCE [LARGE SCALE GENOMIC DNA]</scope>
    <source>
        <strain evidence="8 9">RmlP001</strain>
    </source>
</reference>
<evidence type="ECO:0000259" key="7">
    <source>
        <dbReference type="PROSITE" id="PS50893"/>
    </source>
</evidence>
<dbReference type="SMART" id="SM00382">
    <property type="entry name" value="AAA"/>
    <property type="match status" value="2"/>
</dbReference>
<evidence type="ECO:0000256" key="3">
    <source>
        <dbReference type="ARBA" id="ARBA00022448"/>
    </source>
</evidence>
<accession>A0A4Q2R919</accession>
<dbReference type="Pfam" id="PF08352">
    <property type="entry name" value="oligo_HPY"/>
    <property type="match status" value="2"/>
</dbReference>
<protein>
    <submittedName>
        <fullName evidence="8">ABC transporter ATP-binding protein</fullName>
    </submittedName>
</protein>
<comment type="caution">
    <text evidence="8">The sequence shown here is derived from an EMBL/GenBank/DDBJ whole genome shotgun (WGS) entry which is preliminary data.</text>
</comment>
<comment type="subcellular location">
    <subcellularLocation>
        <location evidence="1">Cell inner membrane</location>
        <topology evidence="1">Peripheral membrane protein</topology>
    </subcellularLocation>
</comment>
<dbReference type="GO" id="GO:0016887">
    <property type="term" value="F:ATP hydrolysis activity"/>
    <property type="evidence" value="ECO:0007669"/>
    <property type="project" value="InterPro"/>
</dbReference>
<keyword evidence="5 8" id="KW-0067">ATP-binding</keyword>
<evidence type="ECO:0000313" key="8">
    <source>
        <dbReference type="EMBL" id="RYB03086.1"/>
    </source>
</evidence>
<dbReference type="FunFam" id="3.40.50.300:FF:000016">
    <property type="entry name" value="Oligopeptide ABC transporter ATP-binding component"/>
    <property type="match status" value="1"/>
</dbReference>
<dbReference type="PANTHER" id="PTHR43776:SF7">
    <property type="entry name" value="D,D-DIPEPTIDE TRANSPORT ATP-BINDING PROTEIN DDPF-RELATED"/>
    <property type="match status" value="1"/>
</dbReference>
<comment type="similarity">
    <text evidence="2">Belongs to the ABC transporter superfamily.</text>
</comment>
<evidence type="ECO:0000256" key="5">
    <source>
        <dbReference type="ARBA" id="ARBA00022840"/>
    </source>
</evidence>
<evidence type="ECO:0000256" key="2">
    <source>
        <dbReference type="ARBA" id="ARBA00005417"/>
    </source>
</evidence>
<dbReference type="GO" id="GO:0055085">
    <property type="term" value="P:transmembrane transport"/>
    <property type="evidence" value="ECO:0007669"/>
    <property type="project" value="UniProtKB-ARBA"/>
</dbReference>
<keyword evidence="9" id="KW-1185">Reference proteome</keyword>
<dbReference type="PANTHER" id="PTHR43776">
    <property type="entry name" value="TRANSPORT ATP-BINDING PROTEIN"/>
    <property type="match status" value="1"/>
</dbReference>
<dbReference type="NCBIfam" id="NF008453">
    <property type="entry name" value="PRK11308.1"/>
    <property type="match status" value="2"/>
</dbReference>
<dbReference type="Proteomes" id="UP000289411">
    <property type="component" value="Unassembled WGS sequence"/>
</dbReference>
<dbReference type="SUPFAM" id="SSF52540">
    <property type="entry name" value="P-loop containing nucleoside triphosphate hydrolases"/>
    <property type="match status" value="2"/>
</dbReference>
<dbReference type="InterPro" id="IPR017871">
    <property type="entry name" value="ABC_transporter-like_CS"/>
</dbReference>
<dbReference type="NCBIfam" id="TIGR01727">
    <property type="entry name" value="oligo_HPY"/>
    <property type="match status" value="1"/>
</dbReference>
<evidence type="ECO:0000313" key="9">
    <source>
        <dbReference type="Proteomes" id="UP000289411"/>
    </source>
</evidence>
<keyword evidence="3" id="KW-0813">Transport</keyword>
<gene>
    <name evidence="8" type="ORF">D3272_18650</name>
</gene>
<feature type="domain" description="ABC transporter" evidence="7">
    <location>
        <begin position="344"/>
        <end position="592"/>
    </location>
</feature>
<dbReference type="Pfam" id="PF00005">
    <property type="entry name" value="ABC_tran"/>
    <property type="match status" value="2"/>
</dbReference>
<keyword evidence="4" id="KW-0547">Nucleotide-binding</keyword>
<dbReference type="NCBIfam" id="NF007739">
    <property type="entry name" value="PRK10419.1"/>
    <property type="match status" value="2"/>
</dbReference>
<dbReference type="InterPro" id="IPR050319">
    <property type="entry name" value="ABC_transp_ATP-bind"/>
</dbReference>
<evidence type="ECO:0000256" key="1">
    <source>
        <dbReference type="ARBA" id="ARBA00004417"/>
    </source>
</evidence>